<evidence type="ECO:0000259" key="2">
    <source>
        <dbReference type="Pfam" id="PF13670"/>
    </source>
</evidence>
<gene>
    <name evidence="3" type="ORF">E6C48_05670</name>
</gene>
<keyword evidence="1" id="KW-0732">Signal</keyword>
<reference evidence="3 4" key="1">
    <citation type="submission" date="2019-04" db="EMBL/GenBank/DDBJ databases">
        <title>Mesorhizobium composti sp. nov., isolated from compost.</title>
        <authorList>
            <person name="Lin S.-Y."/>
            <person name="Hameed A."/>
            <person name="Hsieh Y.-T."/>
            <person name="Young C.-C."/>
        </authorList>
    </citation>
    <scope>NUCLEOTIDE SEQUENCE [LARGE SCALE GENOMIC DNA]</scope>
    <source>
        <strain evidence="3 4">CC-YTH430</strain>
    </source>
</reference>
<name>A0ABY2QBK3_9HYPH</name>
<dbReference type="EMBL" id="SSNY01000002">
    <property type="protein sequence ID" value="THF59197.1"/>
    <property type="molecule type" value="Genomic_DNA"/>
</dbReference>
<proteinExistence type="predicted"/>
<sequence>MLKPMIAAAALSLTLAGTAAAQQAMREPPQNSKKLSEIIAKVEQRPDFRYIGEVDWDDGGYEVTYYTTDNAKVEIKFDPVSGETKSLQ</sequence>
<comment type="caution">
    <text evidence="3">The sequence shown here is derived from an EMBL/GenBank/DDBJ whole genome shotgun (WGS) entry which is preliminary data.</text>
</comment>
<dbReference type="RefSeq" id="WP_136355028.1">
    <property type="nucleotide sequence ID" value="NZ_SSNY01000002.1"/>
</dbReference>
<evidence type="ECO:0000313" key="4">
    <source>
        <dbReference type="Proteomes" id="UP000306441"/>
    </source>
</evidence>
<dbReference type="Pfam" id="PF13670">
    <property type="entry name" value="PepSY_2"/>
    <property type="match status" value="1"/>
</dbReference>
<protein>
    <submittedName>
        <fullName evidence="3">PepSY domain-containing protein</fullName>
    </submittedName>
</protein>
<dbReference type="Proteomes" id="UP000306441">
    <property type="component" value="Unassembled WGS sequence"/>
</dbReference>
<feature type="chain" id="PRO_5047232673" evidence="1">
    <location>
        <begin position="22"/>
        <end position="88"/>
    </location>
</feature>
<accession>A0ABY2QBK3</accession>
<feature type="domain" description="PepSY" evidence="2">
    <location>
        <begin position="6"/>
        <end position="83"/>
    </location>
</feature>
<dbReference type="InterPro" id="IPR025711">
    <property type="entry name" value="PepSY"/>
</dbReference>
<feature type="signal peptide" evidence="1">
    <location>
        <begin position="1"/>
        <end position="21"/>
    </location>
</feature>
<organism evidence="3 4">
    <name type="scientific">Ollibium composti</name>
    <dbReference type="NCBI Taxonomy" id="2675109"/>
    <lineage>
        <taxon>Bacteria</taxon>
        <taxon>Pseudomonadati</taxon>
        <taxon>Pseudomonadota</taxon>
        <taxon>Alphaproteobacteria</taxon>
        <taxon>Hyphomicrobiales</taxon>
        <taxon>Phyllobacteriaceae</taxon>
        <taxon>Ollibium</taxon>
    </lineage>
</organism>
<evidence type="ECO:0000313" key="3">
    <source>
        <dbReference type="EMBL" id="THF59197.1"/>
    </source>
</evidence>
<keyword evidence="4" id="KW-1185">Reference proteome</keyword>
<evidence type="ECO:0000256" key="1">
    <source>
        <dbReference type="SAM" id="SignalP"/>
    </source>
</evidence>